<dbReference type="PANTHER" id="PTHR30535">
    <property type="entry name" value="VITAMIN B12-BINDING PROTEIN"/>
    <property type="match status" value="1"/>
</dbReference>
<reference evidence="5" key="1">
    <citation type="submission" date="2020-10" db="EMBL/GenBank/DDBJ databases">
        <authorList>
            <person name="Gilroy R."/>
        </authorList>
    </citation>
    <scope>NUCLEOTIDE SEQUENCE</scope>
    <source>
        <strain evidence="5">CHK180-2868</strain>
    </source>
</reference>
<dbReference type="PROSITE" id="PS50983">
    <property type="entry name" value="FE_B12_PBP"/>
    <property type="match status" value="1"/>
</dbReference>
<gene>
    <name evidence="5" type="ORF">IAB28_09615</name>
</gene>
<dbReference type="InterPro" id="IPR050902">
    <property type="entry name" value="ABC_Transporter_SBP"/>
</dbReference>
<evidence type="ECO:0000313" key="5">
    <source>
        <dbReference type="EMBL" id="HIR06204.1"/>
    </source>
</evidence>
<name>A0A9D1A5P9_9FIRM</name>
<sequence length="349" mass="37442">MIFLGTAAAVLLTACAGQTDAAGSQEETGIEEVAGSEGTVGASSDGGQGNLADAGNGQAEDETGAYPVTVDNYGREVTVTKRPERVLTLGPNCTELFAALGLGDLVIGRSLVNHSRGPLEEYADVVNSIPQLNYSSATREGILTSGADFIYALDWEISDTGCNIEEAAQYGMNVYVNSAATLEEQYQEILDLGRIFDVEDAAEDFVDEQQQRIEAVEQAIEGKEPVDVLVYDSGTDGVFTCSGSNFESLLISLAGGHNIFDDLTDQQWVTVSYEEVLARDPDVILIHDYDSPSLEEKIAEIKANPTLSQLSCVQEERFASITLESVLPGDRMAYAVESLAQAFYPEAFQ</sequence>
<evidence type="ECO:0000256" key="1">
    <source>
        <dbReference type="ARBA" id="ARBA00008814"/>
    </source>
</evidence>
<dbReference type="Pfam" id="PF01497">
    <property type="entry name" value="Peripla_BP_2"/>
    <property type="match status" value="1"/>
</dbReference>
<evidence type="ECO:0000313" key="6">
    <source>
        <dbReference type="Proteomes" id="UP000824250"/>
    </source>
</evidence>
<proteinExistence type="inferred from homology"/>
<keyword evidence="3" id="KW-0732">Signal</keyword>
<organism evidence="5 6">
    <name type="scientific">Candidatus Copromonas faecavium</name>
    <name type="common">nom. illeg.</name>
    <dbReference type="NCBI Taxonomy" id="2840740"/>
    <lineage>
        <taxon>Bacteria</taxon>
        <taxon>Bacillati</taxon>
        <taxon>Bacillota</taxon>
        <taxon>Clostridia</taxon>
        <taxon>Lachnospirales</taxon>
        <taxon>Lachnospiraceae</taxon>
        <taxon>Candidatus Copromonas (nom. illeg.)</taxon>
    </lineage>
</organism>
<accession>A0A9D1A5P9</accession>
<dbReference type="PANTHER" id="PTHR30535:SF7">
    <property type="entry name" value="IRON(III) DICITRATE-BINDING PROTEIN"/>
    <property type="match status" value="1"/>
</dbReference>
<feature type="signal peptide" evidence="3">
    <location>
        <begin position="1"/>
        <end position="21"/>
    </location>
</feature>
<feature type="region of interest" description="Disordered" evidence="2">
    <location>
        <begin position="37"/>
        <end position="64"/>
    </location>
</feature>
<dbReference type="EMBL" id="DVGC01000057">
    <property type="protein sequence ID" value="HIR06204.1"/>
    <property type="molecule type" value="Genomic_DNA"/>
</dbReference>
<reference evidence="5" key="2">
    <citation type="journal article" date="2021" name="PeerJ">
        <title>Extensive microbial diversity within the chicken gut microbiome revealed by metagenomics and culture.</title>
        <authorList>
            <person name="Gilroy R."/>
            <person name="Ravi A."/>
            <person name="Getino M."/>
            <person name="Pursley I."/>
            <person name="Horton D.L."/>
            <person name="Alikhan N.F."/>
            <person name="Baker D."/>
            <person name="Gharbi K."/>
            <person name="Hall N."/>
            <person name="Watson M."/>
            <person name="Adriaenssens E.M."/>
            <person name="Foster-Nyarko E."/>
            <person name="Jarju S."/>
            <person name="Secka A."/>
            <person name="Antonio M."/>
            <person name="Oren A."/>
            <person name="Chaudhuri R.R."/>
            <person name="La Ragione R."/>
            <person name="Hildebrand F."/>
            <person name="Pallen M.J."/>
        </authorList>
    </citation>
    <scope>NUCLEOTIDE SEQUENCE</scope>
    <source>
        <strain evidence="5">CHK180-2868</strain>
    </source>
</reference>
<evidence type="ECO:0000256" key="2">
    <source>
        <dbReference type="SAM" id="MobiDB-lite"/>
    </source>
</evidence>
<dbReference type="Gene3D" id="3.40.50.1980">
    <property type="entry name" value="Nitrogenase molybdenum iron protein domain"/>
    <property type="match status" value="2"/>
</dbReference>
<dbReference type="SUPFAM" id="SSF53807">
    <property type="entry name" value="Helical backbone' metal receptor"/>
    <property type="match status" value="1"/>
</dbReference>
<dbReference type="Proteomes" id="UP000824250">
    <property type="component" value="Unassembled WGS sequence"/>
</dbReference>
<dbReference type="InterPro" id="IPR002491">
    <property type="entry name" value="ABC_transptr_periplasmic_BD"/>
</dbReference>
<protein>
    <submittedName>
        <fullName evidence="5">ABC transporter substrate-binding protein</fullName>
    </submittedName>
</protein>
<feature type="domain" description="Fe/B12 periplasmic-binding" evidence="4">
    <location>
        <begin position="85"/>
        <end position="347"/>
    </location>
</feature>
<evidence type="ECO:0000256" key="3">
    <source>
        <dbReference type="SAM" id="SignalP"/>
    </source>
</evidence>
<dbReference type="AlphaFoldDB" id="A0A9D1A5P9"/>
<feature type="chain" id="PRO_5039007806" evidence="3">
    <location>
        <begin position="22"/>
        <end position="349"/>
    </location>
</feature>
<comment type="similarity">
    <text evidence="1">Belongs to the bacterial solute-binding protein 8 family.</text>
</comment>
<comment type="caution">
    <text evidence="5">The sequence shown here is derived from an EMBL/GenBank/DDBJ whole genome shotgun (WGS) entry which is preliminary data.</text>
</comment>
<evidence type="ECO:0000259" key="4">
    <source>
        <dbReference type="PROSITE" id="PS50983"/>
    </source>
</evidence>